<feature type="signal peptide" evidence="1">
    <location>
        <begin position="1"/>
        <end position="21"/>
    </location>
</feature>
<name>A0A4P8YHT9_9ENTR</name>
<dbReference type="NCBIfam" id="NF007402">
    <property type="entry name" value="PRK09934.1"/>
    <property type="match status" value="1"/>
</dbReference>
<keyword evidence="1" id="KW-0732">Signal</keyword>
<dbReference type="AlphaFoldDB" id="A0A4P8YHT9"/>
<evidence type="ECO:0000259" key="2">
    <source>
        <dbReference type="Pfam" id="PF00419"/>
    </source>
</evidence>
<dbReference type="EMBL" id="CP040428">
    <property type="protein sequence ID" value="QCT20259.1"/>
    <property type="molecule type" value="Genomic_DNA"/>
</dbReference>
<proteinExistence type="predicted"/>
<feature type="chain" id="PRO_5020509822" evidence="1">
    <location>
        <begin position="22"/>
        <end position="171"/>
    </location>
</feature>
<dbReference type="OrthoDB" id="6693398at2"/>
<evidence type="ECO:0000313" key="3">
    <source>
        <dbReference type="EMBL" id="QCT20259.1"/>
    </source>
</evidence>
<dbReference type="InterPro" id="IPR050263">
    <property type="entry name" value="Bact_Fimbrial_Adh_Pro"/>
</dbReference>
<dbReference type="GO" id="GO:0043709">
    <property type="term" value="P:cell adhesion involved in single-species biofilm formation"/>
    <property type="evidence" value="ECO:0007669"/>
    <property type="project" value="TreeGrafter"/>
</dbReference>
<dbReference type="KEGG" id="izh:FEM41_11670"/>
<evidence type="ECO:0000313" key="4">
    <source>
        <dbReference type="Proteomes" id="UP000302163"/>
    </source>
</evidence>
<dbReference type="Proteomes" id="UP000302163">
    <property type="component" value="Chromosome"/>
</dbReference>
<dbReference type="InterPro" id="IPR036937">
    <property type="entry name" value="Adhesion_dom_fimbrial_sf"/>
</dbReference>
<accession>A0A4P8YHT9</accession>
<feature type="domain" description="Fimbrial-type adhesion" evidence="2">
    <location>
        <begin position="29"/>
        <end position="170"/>
    </location>
</feature>
<evidence type="ECO:0000256" key="1">
    <source>
        <dbReference type="SAM" id="SignalP"/>
    </source>
</evidence>
<dbReference type="PANTHER" id="PTHR33420:SF4">
    <property type="entry name" value="FIMBRIAL-LIKE PROTEIN FIMF"/>
    <property type="match status" value="1"/>
</dbReference>
<dbReference type="GO" id="GO:0009289">
    <property type="term" value="C:pilus"/>
    <property type="evidence" value="ECO:0007669"/>
    <property type="project" value="InterPro"/>
</dbReference>
<keyword evidence="4" id="KW-1185">Reference proteome</keyword>
<dbReference type="Pfam" id="PF00419">
    <property type="entry name" value="Fimbrial"/>
    <property type="match status" value="1"/>
</dbReference>
<protein>
    <submittedName>
        <fullName evidence="3">Fimbriae assembly protein</fullName>
    </submittedName>
</protein>
<organism evidence="3 4">
    <name type="scientific">Jejubacter calystegiae</name>
    <dbReference type="NCBI Taxonomy" id="2579935"/>
    <lineage>
        <taxon>Bacteria</taxon>
        <taxon>Pseudomonadati</taxon>
        <taxon>Pseudomonadota</taxon>
        <taxon>Gammaproteobacteria</taxon>
        <taxon>Enterobacterales</taxon>
        <taxon>Enterobacteriaceae</taxon>
        <taxon>Jejubacter</taxon>
    </lineage>
</organism>
<dbReference type="InterPro" id="IPR000259">
    <property type="entry name" value="Adhesion_dom_fimbrial"/>
</dbReference>
<dbReference type="SUPFAM" id="SSF49401">
    <property type="entry name" value="Bacterial adhesins"/>
    <property type="match status" value="1"/>
</dbReference>
<dbReference type="InterPro" id="IPR008966">
    <property type="entry name" value="Adhesion_dom_sf"/>
</dbReference>
<reference evidence="3 4" key="1">
    <citation type="submission" date="2019-05" db="EMBL/GenBank/DDBJ databases">
        <title>Complete genome sequence of Izhakiella calystegiae KSNA2, an endophyte isolated from beach morning glory (Calystegia soldanella).</title>
        <authorList>
            <person name="Jiang L."/>
            <person name="Jeong J.C."/>
            <person name="Kim C.Y."/>
            <person name="Kim D.H."/>
            <person name="Kim S.W."/>
            <person name="Lee j."/>
        </authorList>
    </citation>
    <scope>NUCLEOTIDE SEQUENCE [LARGE SCALE GENOMIC DNA]</scope>
    <source>
        <strain evidence="3 4">KSNA2</strain>
    </source>
</reference>
<sequence>MGKTEKAGLLLALMLPGLASAASLGEINIQLRGNVVDLSCVAAPGDADKTVQLGRWATKQLATAGSTSSLVPFSLRLMGCPPGSVSITFSGRAASVPSLLALDDGSSAGNVAVEIRGGDRQRLALASESQDVVVDNDGNATLRFFANYIAISDNVTAGSADADATFMINYY</sequence>
<dbReference type="PANTHER" id="PTHR33420">
    <property type="entry name" value="FIMBRIAL SUBUNIT ELFA-RELATED"/>
    <property type="match status" value="1"/>
</dbReference>
<dbReference type="Gene3D" id="2.60.40.1090">
    <property type="entry name" value="Fimbrial-type adhesion domain"/>
    <property type="match status" value="1"/>
</dbReference>
<gene>
    <name evidence="3" type="primary">sfmF</name>
    <name evidence="3" type="ORF">FEM41_11670</name>
</gene>